<evidence type="ECO:0000313" key="2">
    <source>
        <dbReference type="EMBL" id="RNA02642.1"/>
    </source>
</evidence>
<comment type="caution">
    <text evidence="2">The sequence shown here is derived from an EMBL/GenBank/DDBJ whole genome shotgun (WGS) entry which is preliminary data.</text>
</comment>
<keyword evidence="1" id="KW-1133">Transmembrane helix</keyword>
<feature type="transmembrane region" description="Helical" evidence="1">
    <location>
        <begin position="6"/>
        <end position="26"/>
    </location>
</feature>
<name>A0A3M7PU05_BRAPC</name>
<keyword evidence="1" id="KW-0812">Transmembrane</keyword>
<dbReference type="AlphaFoldDB" id="A0A3M7PU05"/>
<evidence type="ECO:0000256" key="1">
    <source>
        <dbReference type="SAM" id="Phobius"/>
    </source>
</evidence>
<dbReference type="EMBL" id="REGN01008804">
    <property type="protein sequence ID" value="RNA02642.1"/>
    <property type="molecule type" value="Genomic_DNA"/>
</dbReference>
<gene>
    <name evidence="2" type="ORF">BpHYR1_010149</name>
</gene>
<protein>
    <submittedName>
        <fullName evidence="2">Uncharacterized protein</fullName>
    </submittedName>
</protein>
<organism evidence="2 3">
    <name type="scientific">Brachionus plicatilis</name>
    <name type="common">Marine rotifer</name>
    <name type="synonym">Brachionus muelleri</name>
    <dbReference type="NCBI Taxonomy" id="10195"/>
    <lineage>
        <taxon>Eukaryota</taxon>
        <taxon>Metazoa</taxon>
        <taxon>Spiralia</taxon>
        <taxon>Gnathifera</taxon>
        <taxon>Rotifera</taxon>
        <taxon>Eurotatoria</taxon>
        <taxon>Monogononta</taxon>
        <taxon>Pseudotrocha</taxon>
        <taxon>Ploima</taxon>
        <taxon>Brachionidae</taxon>
        <taxon>Brachionus</taxon>
    </lineage>
</organism>
<keyword evidence="3" id="KW-1185">Reference proteome</keyword>
<sequence>MITLFLFWIIVIDYYILVPYCFSRFFELKCTKWINYGLQYSYSGDLITVFTKNYGNYHYEKILAKFVKIQNGLFKIQNS</sequence>
<evidence type="ECO:0000313" key="3">
    <source>
        <dbReference type="Proteomes" id="UP000276133"/>
    </source>
</evidence>
<keyword evidence="1" id="KW-0472">Membrane</keyword>
<accession>A0A3M7PU05</accession>
<dbReference type="Proteomes" id="UP000276133">
    <property type="component" value="Unassembled WGS sequence"/>
</dbReference>
<reference evidence="2 3" key="1">
    <citation type="journal article" date="2018" name="Sci. Rep.">
        <title>Genomic signatures of local adaptation to the degree of environmental predictability in rotifers.</title>
        <authorList>
            <person name="Franch-Gras L."/>
            <person name="Hahn C."/>
            <person name="Garcia-Roger E.M."/>
            <person name="Carmona M.J."/>
            <person name="Serra M."/>
            <person name="Gomez A."/>
        </authorList>
    </citation>
    <scope>NUCLEOTIDE SEQUENCE [LARGE SCALE GENOMIC DNA]</scope>
    <source>
        <strain evidence="2">HYR1</strain>
    </source>
</reference>
<proteinExistence type="predicted"/>